<evidence type="ECO:0000256" key="1">
    <source>
        <dbReference type="ARBA" id="ARBA00022630"/>
    </source>
</evidence>
<feature type="domain" description="Acyl-CoA dehydrogenase/oxidase C-terminal" evidence="3">
    <location>
        <begin position="219"/>
        <end position="346"/>
    </location>
</feature>
<proteinExistence type="predicted"/>
<evidence type="ECO:0000256" key="2">
    <source>
        <dbReference type="ARBA" id="ARBA00023002"/>
    </source>
</evidence>
<feature type="domain" description="Acyl-CoA oxidase/dehydrogenase middle" evidence="4">
    <location>
        <begin position="475"/>
        <end position="559"/>
    </location>
</feature>
<dbReference type="InterPro" id="IPR052161">
    <property type="entry name" value="Mycobact_Acyl-CoA_DH"/>
</dbReference>
<protein>
    <submittedName>
        <fullName evidence="6">Acyl-CoA dehydrogenase</fullName>
    </submittedName>
</protein>
<reference evidence="6" key="1">
    <citation type="submission" date="2022-05" db="EMBL/GenBank/DDBJ databases">
        <title>A methanotrophic Mycobacterium dominates a cave microbial ecosystem.</title>
        <authorList>
            <person name="Van Spanning R.J.M."/>
            <person name="Guan Q."/>
            <person name="Melkonian C."/>
            <person name="Gallant J."/>
            <person name="Polerecky L."/>
            <person name="Flot J.-F."/>
            <person name="Brandt B.W."/>
            <person name="Braster M."/>
            <person name="Iturbe Espinoza P."/>
            <person name="Aerts J."/>
            <person name="Meima-Franke M."/>
            <person name="Piersma S.R."/>
            <person name="Bunduc C."/>
            <person name="Ummels R."/>
            <person name="Pain A."/>
            <person name="Fleming E.J."/>
            <person name="van der Wel N."/>
            <person name="Gherman V.D."/>
            <person name="Sarbu S.M."/>
            <person name="Bodelier P.L.E."/>
            <person name="Bitter W."/>
        </authorList>
    </citation>
    <scope>NUCLEOTIDE SEQUENCE</scope>
    <source>
        <strain evidence="6">Sulfur Cave</strain>
    </source>
</reference>
<dbReference type="PANTHER" id="PTHR43292">
    <property type="entry name" value="ACYL-COA DEHYDROGENASE"/>
    <property type="match status" value="1"/>
</dbReference>
<evidence type="ECO:0000259" key="3">
    <source>
        <dbReference type="Pfam" id="PF00441"/>
    </source>
</evidence>
<dbReference type="Pfam" id="PF02770">
    <property type="entry name" value="Acyl-CoA_dh_M"/>
    <property type="match status" value="1"/>
</dbReference>
<evidence type="ECO:0000313" key="6">
    <source>
        <dbReference type="EMBL" id="UQX10805.1"/>
    </source>
</evidence>
<keyword evidence="1" id="KW-0285">Flavoprotein</keyword>
<accession>A0ABY4QIE5</accession>
<dbReference type="RefSeq" id="WP_219066041.1">
    <property type="nucleotide sequence ID" value="NZ_CAJUXY010000004.1"/>
</dbReference>
<feature type="domain" description="Acyl-CoA dehydrogenase/oxidase N-terminal" evidence="5">
    <location>
        <begin position="6"/>
        <end position="97"/>
    </location>
</feature>
<evidence type="ECO:0000313" key="7">
    <source>
        <dbReference type="Proteomes" id="UP001056610"/>
    </source>
</evidence>
<organism evidence="6 7">
    <name type="scientific">Candidatus Mycobacterium methanotrophicum</name>
    <dbReference type="NCBI Taxonomy" id="2943498"/>
    <lineage>
        <taxon>Bacteria</taxon>
        <taxon>Bacillati</taxon>
        <taxon>Actinomycetota</taxon>
        <taxon>Actinomycetes</taxon>
        <taxon>Mycobacteriales</taxon>
        <taxon>Mycobacteriaceae</taxon>
        <taxon>Mycobacterium</taxon>
    </lineage>
</organism>
<evidence type="ECO:0000259" key="4">
    <source>
        <dbReference type="Pfam" id="PF02770"/>
    </source>
</evidence>
<feature type="domain" description="Acyl-CoA dehydrogenase/oxidase N-terminal" evidence="5">
    <location>
        <begin position="382"/>
        <end position="471"/>
    </location>
</feature>
<gene>
    <name evidence="6" type="ORF">M5I08_23075</name>
</gene>
<dbReference type="EMBL" id="CP097320">
    <property type="protein sequence ID" value="UQX10805.1"/>
    <property type="molecule type" value="Genomic_DNA"/>
</dbReference>
<dbReference type="InterPro" id="IPR009075">
    <property type="entry name" value="AcylCo_DH/oxidase_C"/>
</dbReference>
<dbReference type="Pfam" id="PF02771">
    <property type="entry name" value="Acyl-CoA_dh_N"/>
    <property type="match status" value="2"/>
</dbReference>
<dbReference type="Pfam" id="PF00441">
    <property type="entry name" value="Acyl-CoA_dh_1"/>
    <property type="match status" value="2"/>
</dbReference>
<dbReference type="InterPro" id="IPR013786">
    <property type="entry name" value="AcylCoA_DH/ox_N"/>
</dbReference>
<dbReference type="PANTHER" id="PTHR43292:SF4">
    <property type="entry name" value="ACYL-COA DEHYDROGENASE FADE34"/>
    <property type="match status" value="1"/>
</dbReference>
<sequence>MPIAITPEHQALADSVRSLAARVAPSEVLHAALETPIDNPPPYWQAAAEQGLQGVHLAESVGGQGFGILELAVVLAEFGYGAVPGPFVPSAIASALISAHDPGAKVLSDLASGAGIATYAKDCCALTATRQGAVLVIRGEVRAVPAAAEASVLVLPVAIDSGEEWVMLSAGQLEIEPATSVDPLRPIGHVRANAVEVTDDAVLRNLSVAAAHSLIATLLSAEAVGVARWATDTAAGYAKIREQFGRPIGQFQAVKHKCAEMIADTERATAAVWDAARALDEARQNDWDIEGSAVEFAAAVAATLAPAAAQRCTQDCIQIHGGIGYTWEHDTNVYYRRALMLAACFGRKSEYPQRVVDTATGTGMRDLDIDLDPDTEKLRADIRAEVAALKEMPRNDRTTAIAEGGWVLPYLPKPWGRAADPIEQIIIAQEFTAGRVRRPPIGIAAWIVPSIVAFGTEAQKQRFLPPTFRGEMIWCQLFSEPGAGSDLAGLGTKATKIDGGWRISGQKIWTTAAQFSQWGALLARTNLSAPKHQGITYFLLDMNSEGIEVKPLRELTGGAMFNTVFIDDVFVPDALVLGEVNRGWEVSRNTLTAERVSIGSSEAPFLANLDQFVEFIRDGEFDQIAQNRAGQLIAEGHAAKLLNMRSTLLTVAGGDAMPSAAISKLLSMRTGQGYAEFGVASFGADAAIGDPDTPPGKWDEYLLASRATTIYGGTSEVQLNIIAERLLGLPRDP</sequence>
<name>A0ABY4QIE5_9MYCO</name>
<evidence type="ECO:0000259" key="5">
    <source>
        <dbReference type="Pfam" id="PF02771"/>
    </source>
</evidence>
<feature type="domain" description="Acyl-CoA dehydrogenase/oxidase C-terminal" evidence="3">
    <location>
        <begin position="581"/>
        <end position="727"/>
    </location>
</feature>
<dbReference type="InterPro" id="IPR006091">
    <property type="entry name" value="Acyl-CoA_Oxase/DH_mid-dom"/>
</dbReference>
<keyword evidence="2" id="KW-0560">Oxidoreductase</keyword>
<keyword evidence="7" id="KW-1185">Reference proteome</keyword>
<dbReference type="Proteomes" id="UP001056610">
    <property type="component" value="Chromosome"/>
</dbReference>